<comment type="similarity">
    <text evidence="1">Belongs to the Caudovirales head completion nuclease family.</text>
</comment>
<organism evidence="3 4">
    <name type="scientific">Cyanophage S-RIM32</name>
    <dbReference type="NCBI Taxonomy" id="1278479"/>
    <lineage>
        <taxon>Viruses</taxon>
        <taxon>Duplodnaviria</taxon>
        <taxon>Heunggongvirae</taxon>
        <taxon>Uroviricota</taxon>
        <taxon>Caudoviricetes</taxon>
        <taxon>Pantevenvirales</taxon>
        <taxon>Kyanoviridae</taxon>
        <taxon>Bristolvirus</taxon>
        <taxon>Bristolvirus rhodeisland</taxon>
    </lineage>
</organism>
<dbReference type="GeneID" id="29122508"/>
<dbReference type="OrthoDB" id="13184at10239"/>
<dbReference type="InterPro" id="IPR046390">
    <property type="entry name" value="NUCL_HEAD_T4"/>
</dbReference>
<keyword evidence="1" id="KW-0378">Hydrolase</keyword>
<evidence type="ECO:0000313" key="4">
    <source>
        <dbReference type="Proteomes" id="UP000203157"/>
    </source>
</evidence>
<dbReference type="Gene3D" id="3.40.91.30">
    <property type="match status" value="1"/>
</dbReference>
<keyword evidence="1" id="KW-0540">Nuclease</keyword>
<gene>
    <name evidence="3" type="ORF">R1080702_006</name>
</gene>
<feature type="domain" description="TnsA endonuclease N-terminal" evidence="2">
    <location>
        <begin position="56"/>
        <end position="157"/>
    </location>
</feature>
<evidence type="ECO:0000259" key="2">
    <source>
        <dbReference type="Pfam" id="PF08722"/>
    </source>
</evidence>
<keyword evidence="4" id="KW-1185">Reference proteome</keyword>
<dbReference type="Proteomes" id="UP000203157">
    <property type="component" value="Segment"/>
</dbReference>
<feature type="active site" evidence="1">
    <location>
        <position position="105"/>
    </location>
</feature>
<comment type="function">
    <text evidence="1">During phage morphogenesis, plays an essential role in the head-tail joining step. The associated nuclease activity is essential for morphogenesis, possibly by cleaving packaged DNA to enable the joining of heads to tails. Displays both exo- and endonuclease activity.</text>
</comment>
<evidence type="ECO:0000256" key="1">
    <source>
        <dbReference type="HAMAP-Rule" id="MF_04160"/>
    </source>
</evidence>
<dbReference type="RefSeq" id="YP_009301514.1">
    <property type="nucleotide sequence ID" value="NC_031235.1"/>
</dbReference>
<evidence type="ECO:0000313" key="3">
    <source>
        <dbReference type="EMBL" id="AMO43021.1"/>
    </source>
</evidence>
<dbReference type="EMBL" id="KU594606">
    <property type="protein sequence ID" value="AMO43021.1"/>
    <property type="molecule type" value="Genomic_DNA"/>
</dbReference>
<keyword evidence="1" id="KW-0269">Exonuclease</keyword>
<dbReference type="GO" id="GO:0004527">
    <property type="term" value="F:exonuclease activity"/>
    <property type="evidence" value="ECO:0007669"/>
    <property type="project" value="UniProtKB-UniRule"/>
</dbReference>
<feature type="active site" evidence="1">
    <location>
        <position position="85"/>
    </location>
</feature>
<dbReference type="GO" id="GO:0004519">
    <property type="term" value="F:endonuclease activity"/>
    <property type="evidence" value="ECO:0007669"/>
    <property type="project" value="UniProtKB-UniRule"/>
</dbReference>
<name>A0A127KM34_9CAUD</name>
<sequence length="162" mass="19223">MKFLIDTLNNCGGIFIFMAYSGIYKPKHPQKYRGNPTRIIFRSLWERKFMYFCDMNASIVEWGSEEVIIPYRCPTDGRIHRYYPDFYIKVVSKSGMISKYLIEVKPKKQTQAPNENPKRKTASWKREVLTYAKNRAKWSAAEDFCEDRQMKFLILTEEHLGV</sequence>
<dbReference type="EC" id="3.1.-.-" evidence="1"/>
<accession>A0A127KM34</accession>
<feature type="active site" evidence="1">
    <location>
        <position position="46"/>
    </location>
</feature>
<keyword evidence="1" id="KW-0255">Endonuclease</keyword>
<protein>
    <recommendedName>
        <fullName evidence="1">Head completion nuclease</fullName>
        <ecNumber evidence="1">3.1.-.-</ecNumber>
    </recommendedName>
</protein>
<dbReference type="Pfam" id="PF08722">
    <property type="entry name" value="Tn7_TnsA-like_N"/>
    <property type="match status" value="1"/>
</dbReference>
<reference evidence="3 4" key="1">
    <citation type="submission" date="2016-01" db="EMBL/GenBank/DDBJ databases">
        <title>The genomic content and context of auxiliary metabolic genes in marine cyanophages.</title>
        <authorList>
            <person name="Marston M.F."/>
            <person name="Martiny J.B.H."/>
            <person name="Crummett L.T."/>
        </authorList>
    </citation>
    <scope>NUCLEOTIDE SEQUENCE [LARGE SCALE GENOMIC DNA]</scope>
    <source>
        <strain evidence="3">RW_108_0702</strain>
    </source>
</reference>
<dbReference type="InterPro" id="IPR014833">
    <property type="entry name" value="TnsA_N"/>
</dbReference>
<dbReference type="KEGG" id="vg:29122508"/>
<dbReference type="HAMAP" id="MF_04160">
    <property type="entry name" value="NUCL_HEAD_T4"/>
    <property type="match status" value="1"/>
</dbReference>
<proteinExistence type="inferred from homology"/>